<dbReference type="EMBL" id="BORB01000007">
    <property type="protein sequence ID" value="GIN56867.1"/>
    <property type="molecule type" value="Genomic_DNA"/>
</dbReference>
<dbReference type="PANTHER" id="PTHR18964">
    <property type="entry name" value="ROK (REPRESSOR, ORF, KINASE) FAMILY"/>
    <property type="match status" value="1"/>
</dbReference>
<dbReference type="InterPro" id="IPR036390">
    <property type="entry name" value="WH_DNA-bd_sf"/>
</dbReference>
<comment type="similarity">
    <text evidence="2">Belongs to the ROK (NagC/XylR) family.</text>
</comment>
<organism evidence="5 6">
    <name type="scientific">Lederbergia ruris</name>
    <dbReference type="NCBI Taxonomy" id="217495"/>
    <lineage>
        <taxon>Bacteria</taxon>
        <taxon>Bacillati</taxon>
        <taxon>Bacillota</taxon>
        <taxon>Bacilli</taxon>
        <taxon>Bacillales</taxon>
        <taxon>Bacillaceae</taxon>
        <taxon>Lederbergia</taxon>
    </lineage>
</organism>
<comment type="caution">
    <text evidence="5">The sequence shown here is derived from an EMBL/GenBank/DDBJ whole genome shotgun (WGS) entry which is preliminary data.</text>
</comment>
<keyword evidence="6" id="KW-1185">Reference proteome</keyword>
<comment type="function">
    <text evidence="1">Transcriptional repressor of xylose-utilizing enzymes.</text>
</comment>
<evidence type="ECO:0000256" key="4">
    <source>
        <dbReference type="ARBA" id="ARBA00023125"/>
    </source>
</evidence>
<dbReference type="PANTHER" id="PTHR18964:SF149">
    <property type="entry name" value="BIFUNCTIONAL UDP-N-ACETYLGLUCOSAMINE 2-EPIMERASE_N-ACETYLMANNOSAMINE KINASE"/>
    <property type="match status" value="1"/>
</dbReference>
<dbReference type="CDD" id="cd00090">
    <property type="entry name" value="HTH_ARSR"/>
    <property type="match status" value="1"/>
</dbReference>
<evidence type="ECO:0000256" key="3">
    <source>
        <dbReference type="ARBA" id="ARBA00022629"/>
    </source>
</evidence>
<dbReference type="RefSeq" id="WP_246516774.1">
    <property type="nucleotide sequence ID" value="NZ_BORB01000007.1"/>
</dbReference>
<dbReference type="InterPro" id="IPR043129">
    <property type="entry name" value="ATPase_NBD"/>
</dbReference>
<dbReference type="SUPFAM" id="SSF46785">
    <property type="entry name" value="Winged helix' DNA-binding domain"/>
    <property type="match status" value="1"/>
</dbReference>
<keyword evidence="3" id="KW-0859">Xylose metabolism</keyword>
<evidence type="ECO:0000256" key="1">
    <source>
        <dbReference type="ARBA" id="ARBA00002486"/>
    </source>
</evidence>
<evidence type="ECO:0000313" key="6">
    <source>
        <dbReference type="Proteomes" id="UP000679950"/>
    </source>
</evidence>
<name>A0ABQ4KHS3_9BACI</name>
<dbReference type="Pfam" id="PF00480">
    <property type="entry name" value="ROK"/>
    <property type="match status" value="1"/>
</dbReference>
<dbReference type="Gene3D" id="1.10.10.10">
    <property type="entry name" value="Winged helix-like DNA-binding domain superfamily/Winged helix DNA-binding domain"/>
    <property type="match status" value="1"/>
</dbReference>
<dbReference type="InterPro" id="IPR000600">
    <property type="entry name" value="ROK"/>
</dbReference>
<dbReference type="Proteomes" id="UP000679950">
    <property type="component" value="Unassembled WGS sequence"/>
</dbReference>
<dbReference type="SUPFAM" id="SSF53067">
    <property type="entry name" value="Actin-like ATPase domain"/>
    <property type="match status" value="1"/>
</dbReference>
<dbReference type="InterPro" id="IPR036388">
    <property type="entry name" value="WH-like_DNA-bd_sf"/>
</dbReference>
<evidence type="ECO:0000256" key="2">
    <source>
        <dbReference type="ARBA" id="ARBA00006479"/>
    </source>
</evidence>
<dbReference type="InterPro" id="IPR011991">
    <property type="entry name" value="ArsR-like_HTH"/>
</dbReference>
<keyword evidence="4" id="KW-0238">DNA-binding</keyword>
<dbReference type="Gene3D" id="3.30.420.40">
    <property type="match status" value="2"/>
</dbReference>
<dbReference type="Pfam" id="PF13412">
    <property type="entry name" value="HTH_24"/>
    <property type="match status" value="1"/>
</dbReference>
<accession>A0ABQ4KHS3</accession>
<protein>
    <submittedName>
        <fullName evidence="5">Xylose repressor</fullName>
    </submittedName>
</protein>
<proteinExistence type="inferred from homology"/>
<sequence>MTLVRTGDAKLIRELNKAIILDIIRKQGPISRAEISKIVQISPTTVASCINALMKDSLVMESGTGVSSGGRKPILVQLNPNDRFLIGVAVNASKITIAAFNLYANVQKKITHSLQNETYSDLSDFLITLLQDFLEDFDQKEDCLGISITFQGIVDADKGVVVYNPKLNMSNVSLKDKMEEALHIATYIDNDTNGSLLAEKGYGHYQQAKNLIYVTIGDGVGASVLVNDAIYRGYLGGAGEFGHTTINFNGPICECGNIGCLENYVSWQTIQSRIEEEMANGKKSTMSMWLKDNEQLTIEKFQQAVLQEDPLALVILDDVAFYLGIGLVNLINLFNPEKIIVGGELANDNPYFIRKLNEFVLKHSLETHTEKFAILPSSFGADSEVIGAASVLLHDLFHSTI</sequence>
<keyword evidence="3" id="KW-0119">Carbohydrate metabolism</keyword>
<evidence type="ECO:0000313" key="5">
    <source>
        <dbReference type="EMBL" id="GIN56867.1"/>
    </source>
</evidence>
<gene>
    <name evidence="5" type="primary">xylR_2</name>
    <name evidence="5" type="ORF">J8TS2_11860</name>
</gene>
<reference evidence="5 6" key="1">
    <citation type="submission" date="2021-03" db="EMBL/GenBank/DDBJ databases">
        <title>Antimicrobial resistance genes in bacteria isolated from Japanese honey, and their potential for conferring macrolide and lincosamide resistance in the American foulbrood pathogen Paenibacillus larvae.</title>
        <authorList>
            <person name="Okamoto M."/>
            <person name="Kumagai M."/>
            <person name="Kanamori H."/>
            <person name="Takamatsu D."/>
        </authorList>
    </citation>
    <scope>NUCLEOTIDE SEQUENCE [LARGE SCALE GENOMIC DNA]</scope>
    <source>
        <strain evidence="5 6">J8TS2</strain>
    </source>
</reference>